<evidence type="ECO:0000256" key="10">
    <source>
        <dbReference type="ARBA" id="ARBA00023136"/>
    </source>
</evidence>
<dbReference type="PRINTS" id="PR00463">
    <property type="entry name" value="EP450I"/>
</dbReference>
<feature type="binding site" description="axial binding residue" evidence="11">
    <location>
        <position position="444"/>
    </location>
    <ligand>
        <name>heme</name>
        <dbReference type="ChEBI" id="CHEBI:30413"/>
    </ligand>
    <ligandPart>
        <name>Fe</name>
        <dbReference type="ChEBI" id="CHEBI:18248"/>
    </ligandPart>
</feature>
<keyword evidence="6 11" id="KW-0479">Metal-binding</keyword>
<dbReference type="Proteomes" id="UP001058974">
    <property type="component" value="Chromosome 7"/>
</dbReference>
<dbReference type="AlphaFoldDB" id="A0A9D4VZF9"/>
<keyword evidence="5" id="KW-0812">Transmembrane</keyword>
<evidence type="ECO:0000313" key="14">
    <source>
        <dbReference type="Proteomes" id="UP001058974"/>
    </source>
</evidence>
<dbReference type="PROSITE" id="PS51257">
    <property type="entry name" value="PROKAR_LIPOPROTEIN"/>
    <property type="match status" value="1"/>
</dbReference>
<dbReference type="GO" id="GO:0016125">
    <property type="term" value="P:sterol metabolic process"/>
    <property type="evidence" value="ECO:0007669"/>
    <property type="project" value="TreeGrafter"/>
</dbReference>
<comment type="subcellular location">
    <subcellularLocation>
        <location evidence="2">Membrane</location>
        <topology evidence="2">Single-pass membrane protein</topology>
    </subcellularLocation>
</comment>
<evidence type="ECO:0000256" key="9">
    <source>
        <dbReference type="ARBA" id="ARBA00023004"/>
    </source>
</evidence>
<dbReference type="PROSITE" id="PS00086">
    <property type="entry name" value="CYTOCHROME_P450"/>
    <property type="match status" value="1"/>
</dbReference>
<evidence type="ECO:0000256" key="7">
    <source>
        <dbReference type="ARBA" id="ARBA00022989"/>
    </source>
</evidence>
<accession>A0A9D4VZF9</accession>
<keyword evidence="4 11" id="KW-0349">Heme</keyword>
<keyword evidence="14" id="KW-1185">Reference proteome</keyword>
<keyword evidence="10" id="KW-0472">Membrane</keyword>
<evidence type="ECO:0000256" key="4">
    <source>
        <dbReference type="ARBA" id="ARBA00022617"/>
    </source>
</evidence>
<keyword evidence="9 11" id="KW-0408">Iron</keyword>
<name>A0A9D4VZF9_PEA</name>
<dbReference type="PRINTS" id="PR00385">
    <property type="entry name" value="P450"/>
</dbReference>
<organism evidence="13 14">
    <name type="scientific">Pisum sativum</name>
    <name type="common">Garden pea</name>
    <name type="synonym">Lathyrus oleraceus</name>
    <dbReference type="NCBI Taxonomy" id="3888"/>
    <lineage>
        <taxon>Eukaryota</taxon>
        <taxon>Viridiplantae</taxon>
        <taxon>Streptophyta</taxon>
        <taxon>Embryophyta</taxon>
        <taxon>Tracheophyta</taxon>
        <taxon>Spermatophyta</taxon>
        <taxon>Magnoliopsida</taxon>
        <taxon>eudicotyledons</taxon>
        <taxon>Gunneridae</taxon>
        <taxon>Pentapetalae</taxon>
        <taxon>rosids</taxon>
        <taxon>fabids</taxon>
        <taxon>Fabales</taxon>
        <taxon>Fabaceae</taxon>
        <taxon>Papilionoideae</taxon>
        <taxon>50 kb inversion clade</taxon>
        <taxon>NPAAA clade</taxon>
        <taxon>Hologalegina</taxon>
        <taxon>IRL clade</taxon>
        <taxon>Fabeae</taxon>
        <taxon>Lathyrus</taxon>
    </lineage>
</organism>
<dbReference type="Pfam" id="PF00067">
    <property type="entry name" value="p450"/>
    <property type="match status" value="1"/>
</dbReference>
<dbReference type="GO" id="GO:0005783">
    <property type="term" value="C:endoplasmic reticulum"/>
    <property type="evidence" value="ECO:0007669"/>
    <property type="project" value="TreeGrafter"/>
</dbReference>
<evidence type="ECO:0000256" key="8">
    <source>
        <dbReference type="ARBA" id="ARBA00023002"/>
    </source>
</evidence>
<evidence type="ECO:0000256" key="1">
    <source>
        <dbReference type="ARBA" id="ARBA00001971"/>
    </source>
</evidence>
<dbReference type="GO" id="GO:0010268">
    <property type="term" value="P:brassinosteroid homeostasis"/>
    <property type="evidence" value="ECO:0007669"/>
    <property type="project" value="TreeGrafter"/>
</dbReference>
<comment type="cofactor">
    <cofactor evidence="1 11">
        <name>heme</name>
        <dbReference type="ChEBI" id="CHEBI:30413"/>
    </cofactor>
</comment>
<evidence type="ECO:0000256" key="2">
    <source>
        <dbReference type="ARBA" id="ARBA00004167"/>
    </source>
</evidence>
<dbReference type="InterPro" id="IPR002401">
    <property type="entry name" value="Cyt_P450_E_grp-I"/>
</dbReference>
<comment type="caution">
    <text evidence="13">The sequence shown here is derived from an EMBL/GenBank/DDBJ whole genome shotgun (WGS) entry which is preliminary data.</text>
</comment>
<proteinExistence type="inferred from homology"/>
<dbReference type="GO" id="GO:0016020">
    <property type="term" value="C:membrane"/>
    <property type="evidence" value="ECO:0007669"/>
    <property type="project" value="UniProtKB-SubCell"/>
</dbReference>
<gene>
    <name evidence="13" type="ORF">KIW84_076876</name>
</gene>
<dbReference type="GO" id="GO:0016132">
    <property type="term" value="P:brassinosteroid biosynthetic process"/>
    <property type="evidence" value="ECO:0007669"/>
    <property type="project" value="TreeGrafter"/>
</dbReference>
<evidence type="ECO:0000313" key="13">
    <source>
        <dbReference type="EMBL" id="KAI5392253.1"/>
    </source>
</evidence>
<sequence>MSRGYKKMKMQWFYICTATLFACYVLTKLVRRFNGWYYHLKLRNKQYPLPPGDMGWPLIGNLFTLIQDFKNGQPDSFITNIMLKYGRNGIYKNHLLGTPSIIICEPEMSRRVLLDDVNFKPGYPKPVAKLLQSKFAVDGSKADHRHFRSQFTPPIVDNKGLEMFLERIEDIVVHSLEEVSSMKHPVELLKEVKKVSFTAIVHVFMGSCNHNVVKKIESLFEDLMNGLNSLPINVPGFTFHNALKAREKIVKILEPLVSERSKKIKNGQHEGERKDFMDILLDMKDVNGRKMEDGDISDLLIGLLAAGHESTATGIMWTIIYLTNHPHFLKIAKEEQEEILKTRADSQKRLSFSEVKKMVYLSKVINEMLRCVNFPFSIFREAKSDVHINGYLIPKGWRVLVWIRALHMNSEYHSNHQQFNPSRWDDHTIKVGTFLPFGAGSRLCPGSNLAKLEISVYLHHFLLNYRLERMNPECCNTNWPIYLPTDNCLSKVIKVARV</sequence>
<dbReference type="SUPFAM" id="SSF48264">
    <property type="entry name" value="Cytochrome P450"/>
    <property type="match status" value="1"/>
</dbReference>
<dbReference type="PANTHER" id="PTHR24286:SF199">
    <property type="entry name" value="CYTOCHROME P450 88D6"/>
    <property type="match status" value="1"/>
</dbReference>
<dbReference type="InterPro" id="IPR036396">
    <property type="entry name" value="Cyt_P450_sf"/>
</dbReference>
<keyword evidence="12" id="KW-0503">Monooxygenase</keyword>
<dbReference type="GO" id="GO:0051777">
    <property type="term" value="F:ent-kaurenoic acid monooxygenase activity"/>
    <property type="evidence" value="ECO:0007669"/>
    <property type="project" value="TreeGrafter"/>
</dbReference>
<dbReference type="InterPro" id="IPR001128">
    <property type="entry name" value="Cyt_P450"/>
</dbReference>
<reference evidence="13 14" key="1">
    <citation type="journal article" date="2022" name="Nat. Genet.">
        <title>Improved pea reference genome and pan-genome highlight genomic features and evolutionary characteristics.</title>
        <authorList>
            <person name="Yang T."/>
            <person name="Liu R."/>
            <person name="Luo Y."/>
            <person name="Hu S."/>
            <person name="Wang D."/>
            <person name="Wang C."/>
            <person name="Pandey M.K."/>
            <person name="Ge S."/>
            <person name="Xu Q."/>
            <person name="Li N."/>
            <person name="Li G."/>
            <person name="Huang Y."/>
            <person name="Saxena R.K."/>
            <person name="Ji Y."/>
            <person name="Li M."/>
            <person name="Yan X."/>
            <person name="He Y."/>
            <person name="Liu Y."/>
            <person name="Wang X."/>
            <person name="Xiang C."/>
            <person name="Varshney R.K."/>
            <person name="Ding H."/>
            <person name="Gao S."/>
            <person name="Zong X."/>
        </authorList>
    </citation>
    <scope>NUCLEOTIDE SEQUENCE [LARGE SCALE GENOMIC DNA]</scope>
    <source>
        <strain evidence="13 14">cv. Zhongwan 6</strain>
    </source>
</reference>
<evidence type="ECO:0000256" key="3">
    <source>
        <dbReference type="ARBA" id="ARBA00010617"/>
    </source>
</evidence>
<comment type="similarity">
    <text evidence="3 12">Belongs to the cytochrome P450 family.</text>
</comment>
<dbReference type="Gene3D" id="1.10.630.10">
    <property type="entry name" value="Cytochrome P450"/>
    <property type="match status" value="1"/>
</dbReference>
<dbReference type="Gramene" id="Psat07G0687600-T1">
    <property type="protein sequence ID" value="KAI5392253.1"/>
    <property type="gene ID" value="KIW84_076876"/>
</dbReference>
<dbReference type="InterPro" id="IPR017972">
    <property type="entry name" value="Cyt_P450_CS"/>
</dbReference>
<dbReference type="GO" id="GO:0005506">
    <property type="term" value="F:iron ion binding"/>
    <property type="evidence" value="ECO:0007669"/>
    <property type="project" value="InterPro"/>
</dbReference>
<dbReference type="PANTHER" id="PTHR24286">
    <property type="entry name" value="CYTOCHROME P450 26"/>
    <property type="match status" value="1"/>
</dbReference>
<dbReference type="EMBL" id="JAMSHJ010000007">
    <property type="protein sequence ID" value="KAI5392253.1"/>
    <property type="molecule type" value="Genomic_DNA"/>
</dbReference>
<protein>
    <submittedName>
        <fullName evidence="13">Uncharacterized protein</fullName>
    </submittedName>
</protein>
<keyword evidence="8 12" id="KW-0560">Oxidoreductase</keyword>
<dbReference type="GO" id="GO:0020037">
    <property type="term" value="F:heme binding"/>
    <property type="evidence" value="ECO:0007669"/>
    <property type="project" value="InterPro"/>
</dbReference>
<evidence type="ECO:0000256" key="6">
    <source>
        <dbReference type="ARBA" id="ARBA00022723"/>
    </source>
</evidence>
<evidence type="ECO:0000256" key="11">
    <source>
        <dbReference type="PIRSR" id="PIRSR602401-1"/>
    </source>
</evidence>
<evidence type="ECO:0000256" key="12">
    <source>
        <dbReference type="RuleBase" id="RU000461"/>
    </source>
</evidence>
<evidence type="ECO:0000256" key="5">
    <source>
        <dbReference type="ARBA" id="ARBA00022692"/>
    </source>
</evidence>
<keyword evidence="7" id="KW-1133">Transmembrane helix</keyword>